<evidence type="ECO:0000313" key="2">
    <source>
        <dbReference type="Proteomes" id="UP000694382"/>
    </source>
</evidence>
<proteinExistence type="predicted"/>
<dbReference type="InterPro" id="IPR004142">
    <property type="entry name" value="NDRG"/>
</dbReference>
<protein>
    <submittedName>
        <fullName evidence="1">Uncharacterized protein</fullName>
    </submittedName>
</protein>
<reference evidence="1" key="2">
    <citation type="submission" date="2025-09" db="UniProtKB">
        <authorList>
            <consortium name="Ensembl"/>
        </authorList>
    </citation>
    <scope>IDENTIFICATION</scope>
</reference>
<keyword evidence="2" id="KW-1185">Reference proteome</keyword>
<dbReference type="Proteomes" id="UP000694382">
    <property type="component" value="Unassembled WGS sequence"/>
</dbReference>
<name>A0A8C3MDZ3_GEOPR</name>
<dbReference type="Ensembl" id="ENSCPVT00000003950.2">
    <property type="protein sequence ID" value="ENSCPVP00000003811.1"/>
    <property type="gene ID" value="ENSCPVG00000002809.2"/>
</dbReference>
<accession>A0A8C3MDZ3</accession>
<dbReference type="AlphaFoldDB" id="A0A8C3MDZ3"/>
<organism evidence="1 2">
    <name type="scientific">Geospiza parvula</name>
    <name type="common">Small tree-finch</name>
    <name type="synonym">Camarhynchus parvulus</name>
    <dbReference type="NCBI Taxonomy" id="87175"/>
    <lineage>
        <taxon>Eukaryota</taxon>
        <taxon>Metazoa</taxon>
        <taxon>Chordata</taxon>
        <taxon>Craniata</taxon>
        <taxon>Vertebrata</taxon>
        <taxon>Euteleostomi</taxon>
        <taxon>Archelosauria</taxon>
        <taxon>Archosauria</taxon>
        <taxon>Dinosauria</taxon>
        <taxon>Saurischia</taxon>
        <taxon>Theropoda</taxon>
        <taxon>Coelurosauria</taxon>
        <taxon>Aves</taxon>
        <taxon>Neognathae</taxon>
        <taxon>Neoaves</taxon>
        <taxon>Telluraves</taxon>
        <taxon>Australaves</taxon>
        <taxon>Passeriformes</taxon>
        <taxon>Thraupidae</taxon>
        <taxon>Camarhynchus</taxon>
    </lineage>
</organism>
<evidence type="ECO:0000313" key="1">
    <source>
        <dbReference type="Ensembl" id="ENSCPVP00000003811.1"/>
    </source>
</evidence>
<sequence>MADGGGQPQIAQPGRLTEAIKYFLQGMGYSEVRGRGFGKGAWLGDGASLCMKGGVVEARGHGLRGKGCGLHEGEG</sequence>
<reference evidence="1" key="1">
    <citation type="submission" date="2025-08" db="UniProtKB">
        <authorList>
            <consortium name="Ensembl"/>
        </authorList>
    </citation>
    <scope>IDENTIFICATION</scope>
</reference>
<dbReference type="Pfam" id="PF03096">
    <property type="entry name" value="Ndr"/>
    <property type="match status" value="1"/>
</dbReference>